<feature type="region of interest" description="Disordered" evidence="1">
    <location>
        <begin position="43"/>
        <end position="121"/>
    </location>
</feature>
<dbReference type="AlphaFoldDB" id="A0A3P6S6M8"/>
<evidence type="ECO:0000256" key="1">
    <source>
        <dbReference type="SAM" id="MobiDB-lite"/>
    </source>
</evidence>
<proteinExistence type="predicted"/>
<accession>A0A3P6S6M8</accession>
<feature type="compositionally biased region" description="Polar residues" evidence="1">
    <location>
        <begin position="83"/>
        <end position="104"/>
    </location>
</feature>
<sequence>MGFGERKAYYLSIRPKPCYATWLGKRRNVIEAKPSPMAIAASVDMTDHSAVPEFVRPPVKESDKQDKESASAKKPLAPKDSKQTSQISPTNVQTVPQKRSSISGSEFEGDNGQAKVTTYGTNADNPLINGVPFWTVETPQDEEAVTDDDLPVDMDILEKVCTGKKTLDSRPFEKIEFNPFGPVSKMKADDTLFDRDTILFSNTVETVIRLQPEGDERIPQPADPQRRHIRWAEQISVTTFDPKNRRPKDIRTPVVEPLRNITRDKPSMAC</sequence>
<dbReference type="EMBL" id="UYRX01000050">
    <property type="protein sequence ID" value="VDK71452.1"/>
    <property type="molecule type" value="Genomic_DNA"/>
</dbReference>
<organism evidence="2 3">
    <name type="scientific">Litomosoides sigmodontis</name>
    <name type="common">Filarial nematode worm</name>
    <dbReference type="NCBI Taxonomy" id="42156"/>
    <lineage>
        <taxon>Eukaryota</taxon>
        <taxon>Metazoa</taxon>
        <taxon>Ecdysozoa</taxon>
        <taxon>Nematoda</taxon>
        <taxon>Chromadorea</taxon>
        <taxon>Rhabditida</taxon>
        <taxon>Spirurina</taxon>
        <taxon>Spiruromorpha</taxon>
        <taxon>Filarioidea</taxon>
        <taxon>Onchocercidae</taxon>
        <taxon>Litomosoides</taxon>
    </lineage>
</organism>
<reference evidence="2 3" key="1">
    <citation type="submission" date="2018-08" db="EMBL/GenBank/DDBJ databases">
        <authorList>
            <person name="Laetsch R D."/>
            <person name="Stevens L."/>
            <person name="Kumar S."/>
            <person name="Blaxter L. M."/>
        </authorList>
    </citation>
    <scope>NUCLEOTIDE SEQUENCE [LARGE SCALE GENOMIC DNA]</scope>
</reference>
<dbReference type="OrthoDB" id="5824153at2759"/>
<protein>
    <submittedName>
        <fullName evidence="2">Uncharacterized protein</fullName>
    </submittedName>
</protein>
<dbReference type="Proteomes" id="UP000277928">
    <property type="component" value="Unassembled WGS sequence"/>
</dbReference>
<name>A0A3P6S6M8_LITSI</name>
<dbReference type="Pfam" id="PF05867">
    <property type="entry name" value="DUF851"/>
    <property type="match status" value="1"/>
</dbReference>
<feature type="compositionally biased region" description="Basic and acidic residues" evidence="1">
    <location>
        <begin position="58"/>
        <end position="82"/>
    </location>
</feature>
<keyword evidence="3" id="KW-1185">Reference proteome</keyword>
<dbReference type="OMA" id="INGVPFW"/>
<dbReference type="InterPro" id="IPR008569">
    <property type="entry name" value="DUF851"/>
</dbReference>
<evidence type="ECO:0000313" key="3">
    <source>
        <dbReference type="Proteomes" id="UP000277928"/>
    </source>
</evidence>
<gene>
    <name evidence="2" type="ORF">NLS_LOCUS1446</name>
</gene>
<evidence type="ECO:0000313" key="2">
    <source>
        <dbReference type="EMBL" id="VDK71452.1"/>
    </source>
</evidence>